<dbReference type="InterPro" id="IPR018451">
    <property type="entry name" value="NAF/FISL_domain"/>
</dbReference>
<evidence type="ECO:0000313" key="2">
    <source>
        <dbReference type="EnsemblPlants" id="Solyc11g039820.2.1"/>
    </source>
</evidence>
<protein>
    <recommendedName>
        <fullName evidence="1">NAF domain-containing protein</fullName>
    </recommendedName>
</protein>
<dbReference type="PaxDb" id="4081-Solyc11g039820.1.1"/>
<dbReference type="GO" id="GO:0007165">
    <property type="term" value="P:signal transduction"/>
    <property type="evidence" value="ECO:0007669"/>
    <property type="project" value="InterPro"/>
</dbReference>
<evidence type="ECO:0000313" key="3">
    <source>
        <dbReference type="Proteomes" id="UP000004994"/>
    </source>
</evidence>
<reference evidence="2" key="1">
    <citation type="journal article" date="2012" name="Nature">
        <title>The tomato genome sequence provides insights into fleshy fruit evolution.</title>
        <authorList>
            <consortium name="Tomato Genome Consortium"/>
        </authorList>
    </citation>
    <scope>NUCLEOTIDE SEQUENCE [LARGE SCALE GENOMIC DNA]</scope>
    <source>
        <strain evidence="2">cv. Heinz 1706</strain>
    </source>
</reference>
<dbReference type="AlphaFoldDB" id="A0A3Q7IVB6"/>
<evidence type="ECO:0000259" key="1">
    <source>
        <dbReference type="PROSITE" id="PS50816"/>
    </source>
</evidence>
<reference evidence="2" key="2">
    <citation type="submission" date="2019-01" db="UniProtKB">
        <authorList>
            <consortium name="EnsemblPlants"/>
        </authorList>
    </citation>
    <scope>IDENTIFICATION</scope>
    <source>
        <strain evidence="2">cv. Heinz 1706</strain>
    </source>
</reference>
<dbReference type="Pfam" id="PF03822">
    <property type="entry name" value="NAF"/>
    <property type="match status" value="1"/>
</dbReference>
<dbReference type="Gene3D" id="3.30.310.80">
    <property type="entry name" value="Kinase associated domain 1, KA1"/>
    <property type="match status" value="1"/>
</dbReference>
<dbReference type="InterPro" id="IPR004041">
    <property type="entry name" value="NAF_dom"/>
</dbReference>
<organism evidence="2">
    <name type="scientific">Solanum lycopersicum</name>
    <name type="common">Tomato</name>
    <name type="synonym">Lycopersicon esculentum</name>
    <dbReference type="NCBI Taxonomy" id="4081"/>
    <lineage>
        <taxon>Eukaryota</taxon>
        <taxon>Viridiplantae</taxon>
        <taxon>Streptophyta</taxon>
        <taxon>Embryophyta</taxon>
        <taxon>Tracheophyta</taxon>
        <taxon>Spermatophyta</taxon>
        <taxon>Magnoliopsida</taxon>
        <taxon>eudicotyledons</taxon>
        <taxon>Gunneridae</taxon>
        <taxon>Pentapetalae</taxon>
        <taxon>asterids</taxon>
        <taxon>lamiids</taxon>
        <taxon>Solanales</taxon>
        <taxon>Solanaceae</taxon>
        <taxon>Solanoideae</taxon>
        <taxon>Solaneae</taxon>
        <taxon>Solanum</taxon>
        <taxon>Solanum subgen. Lycopersicon</taxon>
    </lineage>
</organism>
<keyword evidence="3" id="KW-1185">Reference proteome</keyword>
<dbReference type="OMA" id="RGERMHF"/>
<proteinExistence type="predicted"/>
<dbReference type="PROSITE" id="PS50816">
    <property type="entry name" value="NAF"/>
    <property type="match status" value="1"/>
</dbReference>
<dbReference type="EnsemblPlants" id="Solyc11g039820.2.1">
    <property type="protein sequence ID" value="Solyc11g039820.2.1"/>
    <property type="gene ID" value="Solyc11g039820.2"/>
</dbReference>
<dbReference type="InParanoid" id="A0A3Q7IVB6"/>
<accession>A0A3Q7IVB6</accession>
<name>A0A3Q7IVB6_SOLLC</name>
<feature type="domain" description="NAF" evidence="1">
    <location>
        <begin position="35"/>
        <end position="59"/>
    </location>
</feature>
<dbReference type="Proteomes" id="UP000004994">
    <property type="component" value="Chromosome 11"/>
</dbReference>
<dbReference type="CDD" id="cd12195">
    <property type="entry name" value="CIPK_C"/>
    <property type="match status" value="1"/>
</dbReference>
<dbReference type="STRING" id="4081.A0A3Q7IVB6"/>
<sequence>MESNWLMKTVRGTLRSREEEEFSHVGDEDSVVKVKNIEVLNAFHIISLSEGFDLAPLFEENNKEKEQLKFAITKPPRTVISKLQEVSKTSKLNLKRSGSSVRLQGHESEEKGMVEVKEACGGTFVFNQFCTKELRPALKDIVLKSALENSTIT</sequence>
<dbReference type="Gramene" id="Solyc11g039820.2.1">
    <property type="protein sequence ID" value="Solyc11g039820.2.1"/>
    <property type="gene ID" value="Solyc11g039820.2"/>
</dbReference>